<evidence type="ECO:0000256" key="1">
    <source>
        <dbReference type="SAM" id="Phobius"/>
    </source>
</evidence>
<dbReference type="EMBL" id="DTLB01000031">
    <property type="protein sequence ID" value="HFW32330.1"/>
    <property type="molecule type" value="Genomic_DNA"/>
</dbReference>
<feature type="transmembrane region" description="Helical" evidence="1">
    <location>
        <begin position="289"/>
        <end position="313"/>
    </location>
</feature>
<evidence type="ECO:0000313" key="2">
    <source>
        <dbReference type="EMBL" id="HFW32330.1"/>
    </source>
</evidence>
<proteinExistence type="predicted"/>
<comment type="caution">
    <text evidence="2">The sequence shown here is derived from an EMBL/GenBank/DDBJ whole genome shotgun (WGS) entry which is preliminary data.</text>
</comment>
<evidence type="ECO:0008006" key="3">
    <source>
        <dbReference type="Google" id="ProtNLM"/>
    </source>
</evidence>
<accession>A0A7C3MG88</accession>
<sequence>MEYLIFSGRELEDLLLKVNKAKPAFKRYRYVEILAEFDGGVVGKYHDIVFIFTARELLIDLEPLERFFVEISEDDGTFKPFRFGKYRYEGKLLMDADIREDLFYDYLPALLSEIAKARTLIKECSIRVSHLVSRETKIVREVMKLSEIAKTMDPEKLEEVSFNVSSMRTEFFSGYMHFKEIVEEVFSAILRAERISKFLDGMLEEEIAGMKKELERMKYHESSFEQTLEGVRDALYLLHLRLEMLRGKENLELQKRTSALQAAAAVIEFVAVSYYTLKIWESYLPVKYMPATISFSLLIAFTTIVVILTDAIGEYIKDRKVTKKLTLLSILLLTTFALMVYLPILFSEA</sequence>
<name>A0A7C3MG88_ARCFL</name>
<keyword evidence="1" id="KW-0812">Transmembrane</keyword>
<organism evidence="2">
    <name type="scientific">Archaeoglobus fulgidus</name>
    <dbReference type="NCBI Taxonomy" id="2234"/>
    <lineage>
        <taxon>Archaea</taxon>
        <taxon>Methanobacteriati</taxon>
        <taxon>Methanobacteriota</taxon>
        <taxon>Archaeoglobi</taxon>
        <taxon>Archaeoglobales</taxon>
        <taxon>Archaeoglobaceae</taxon>
        <taxon>Archaeoglobus</taxon>
    </lineage>
</organism>
<dbReference type="AlphaFoldDB" id="A0A7C3MG88"/>
<gene>
    <name evidence="2" type="ORF">ENW66_05195</name>
</gene>
<feature type="transmembrane region" description="Helical" evidence="1">
    <location>
        <begin position="325"/>
        <end position="346"/>
    </location>
</feature>
<keyword evidence="1" id="KW-1133">Transmembrane helix</keyword>
<reference evidence="2" key="1">
    <citation type="journal article" date="2020" name="mSystems">
        <title>Genome- and Community-Level Interaction Insights into Carbon Utilization and Element Cycling Functions of Hydrothermarchaeota in Hydrothermal Sediment.</title>
        <authorList>
            <person name="Zhou Z."/>
            <person name="Liu Y."/>
            <person name="Xu W."/>
            <person name="Pan J."/>
            <person name="Luo Z.H."/>
            <person name="Li M."/>
        </authorList>
    </citation>
    <scope>NUCLEOTIDE SEQUENCE [LARGE SCALE GENOMIC DNA]</scope>
    <source>
        <strain evidence="2">SpSt-87</strain>
    </source>
</reference>
<protein>
    <recommendedName>
        <fullName evidence="3">Magnesium transporter CorA family protein</fullName>
    </recommendedName>
</protein>
<keyword evidence="1" id="KW-0472">Membrane</keyword>